<accession>A0A8J4G1E4</accession>
<dbReference type="EMBL" id="BNCQ01000002">
    <property type="protein sequence ID" value="GIL94918.1"/>
    <property type="molecule type" value="Genomic_DNA"/>
</dbReference>
<evidence type="ECO:0000313" key="2">
    <source>
        <dbReference type="Proteomes" id="UP000722791"/>
    </source>
</evidence>
<comment type="caution">
    <text evidence="1">The sequence shown here is derived from an EMBL/GenBank/DDBJ whole genome shotgun (WGS) entry which is preliminary data.</text>
</comment>
<dbReference type="AlphaFoldDB" id="A0A8J4G1E4"/>
<dbReference type="Proteomes" id="UP000722791">
    <property type="component" value="Unassembled WGS sequence"/>
</dbReference>
<organism evidence="1 2">
    <name type="scientific">Volvox reticuliferus</name>
    <dbReference type="NCBI Taxonomy" id="1737510"/>
    <lineage>
        <taxon>Eukaryota</taxon>
        <taxon>Viridiplantae</taxon>
        <taxon>Chlorophyta</taxon>
        <taxon>core chlorophytes</taxon>
        <taxon>Chlorophyceae</taxon>
        <taxon>CS clade</taxon>
        <taxon>Chlamydomonadales</taxon>
        <taxon>Volvocaceae</taxon>
        <taxon>Volvox</taxon>
    </lineage>
</organism>
<sequence>MRSTRTGMREVELSEAATCCLAAQSVGCSLLAARAAPNRELRLIPEERPDWTCGQITARRLAQKRSWPLSDDTEAVNTSAPQAVHHLGTSASMYKSGGR</sequence>
<proteinExistence type="predicted"/>
<gene>
    <name evidence="1" type="ORF">Vretimale_1029</name>
</gene>
<reference evidence="1" key="1">
    <citation type="journal article" date="2021" name="Proc. Natl. Acad. Sci. U.S.A.">
        <title>Three genomes in the algal genus Volvox reveal the fate of a haploid sex-determining region after a transition to homothallism.</title>
        <authorList>
            <person name="Yamamoto K."/>
            <person name="Hamaji T."/>
            <person name="Kawai-Toyooka H."/>
            <person name="Matsuzaki R."/>
            <person name="Takahashi F."/>
            <person name="Nishimura Y."/>
            <person name="Kawachi M."/>
            <person name="Noguchi H."/>
            <person name="Minakuchi Y."/>
            <person name="Umen J.G."/>
            <person name="Toyoda A."/>
            <person name="Nozaki H."/>
        </authorList>
    </citation>
    <scope>NUCLEOTIDE SEQUENCE</scope>
    <source>
        <strain evidence="1">NIES-3785</strain>
    </source>
</reference>
<name>A0A8J4G1E4_9CHLO</name>
<protein>
    <submittedName>
        <fullName evidence="1">Uncharacterized protein</fullName>
    </submittedName>
</protein>
<evidence type="ECO:0000313" key="1">
    <source>
        <dbReference type="EMBL" id="GIL94918.1"/>
    </source>
</evidence>